<organism evidence="8 9">
    <name type="scientific">Loxostege sticticalis</name>
    <name type="common">Beet webworm moth</name>
    <dbReference type="NCBI Taxonomy" id="481309"/>
    <lineage>
        <taxon>Eukaryota</taxon>
        <taxon>Metazoa</taxon>
        <taxon>Ecdysozoa</taxon>
        <taxon>Arthropoda</taxon>
        <taxon>Hexapoda</taxon>
        <taxon>Insecta</taxon>
        <taxon>Pterygota</taxon>
        <taxon>Neoptera</taxon>
        <taxon>Endopterygota</taxon>
        <taxon>Lepidoptera</taxon>
        <taxon>Glossata</taxon>
        <taxon>Ditrysia</taxon>
        <taxon>Pyraloidea</taxon>
        <taxon>Crambidae</taxon>
        <taxon>Pyraustinae</taxon>
        <taxon>Loxostege</taxon>
    </lineage>
</organism>
<dbReference type="InterPro" id="IPR051487">
    <property type="entry name" value="Ser/Thr_Proteases_Immune/Dev"/>
</dbReference>
<evidence type="ECO:0000256" key="3">
    <source>
        <dbReference type="ARBA" id="ARBA00023180"/>
    </source>
</evidence>
<evidence type="ECO:0000256" key="5">
    <source>
        <dbReference type="RuleBase" id="RU363034"/>
    </source>
</evidence>
<dbReference type="Gene3D" id="2.40.10.10">
    <property type="entry name" value="Trypsin-like serine proteases"/>
    <property type="match status" value="2"/>
</dbReference>
<comment type="similarity">
    <text evidence="4">Belongs to the peptidase S1 family. CLIP subfamily.</text>
</comment>
<evidence type="ECO:0000256" key="2">
    <source>
        <dbReference type="ARBA" id="ARBA00023157"/>
    </source>
</evidence>
<protein>
    <recommendedName>
        <fullName evidence="7">Peptidase S1 domain-containing protein</fullName>
    </recommendedName>
</protein>
<evidence type="ECO:0000313" key="9">
    <source>
        <dbReference type="Proteomes" id="UP001549921"/>
    </source>
</evidence>
<keyword evidence="3" id="KW-0325">Glycoprotein</keyword>
<evidence type="ECO:0000256" key="4">
    <source>
        <dbReference type="ARBA" id="ARBA00024195"/>
    </source>
</evidence>
<dbReference type="SUPFAM" id="SSF50494">
    <property type="entry name" value="Trypsin-like serine proteases"/>
    <property type="match status" value="1"/>
</dbReference>
<proteinExistence type="inferred from homology"/>
<dbReference type="PROSITE" id="PS00135">
    <property type="entry name" value="TRYPSIN_SER"/>
    <property type="match status" value="1"/>
</dbReference>
<keyword evidence="2" id="KW-1015">Disulfide bond</keyword>
<dbReference type="FunFam" id="2.40.10.10:FF:000028">
    <property type="entry name" value="Serine protease easter"/>
    <property type="match status" value="1"/>
</dbReference>
<keyword evidence="5" id="KW-0645">Protease</keyword>
<dbReference type="PANTHER" id="PTHR24256">
    <property type="entry name" value="TRYPTASE-RELATED"/>
    <property type="match status" value="1"/>
</dbReference>
<evidence type="ECO:0000259" key="7">
    <source>
        <dbReference type="PROSITE" id="PS50240"/>
    </source>
</evidence>
<dbReference type="SMART" id="SM00020">
    <property type="entry name" value="Tryp_SPc"/>
    <property type="match status" value="1"/>
</dbReference>
<dbReference type="InterPro" id="IPR043504">
    <property type="entry name" value="Peptidase_S1_PA_chymotrypsin"/>
</dbReference>
<keyword evidence="5" id="KW-0378">Hydrolase</keyword>
<name>A0ABD0S9L9_LOXSC</name>
<keyword evidence="5" id="KW-0720">Serine protease</keyword>
<dbReference type="AlphaFoldDB" id="A0ABD0S9L9"/>
<dbReference type="GO" id="GO:0008236">
    <property type="term" value="F:serine-type peptidase activity"/>
    <property type="evidence" value="ECO:0007669"/>
    <property type="project" value="UniProtKB-KW"/>
</dbReference>
<evidence type="ECO:0000313" key="8">
    <source>
        <dbReference type="EMBL" id="KAL0810742.1"/>
    </source>
</evidence>
<dbReference type="EMBL" id="JBEDNZ010000025">
    <property type="protein sequence ID" value="KAL0810742.1"/>
    <property type="molecule type" value="Genomic_DNA"/>
</dbReference>
<evidence type="ECO:0000256" key="1">
    <source>
        <dbReference type="ARBA" id="ARBA00022729"/>
    </source>
</evidence>
<dbReference type="InterPro" id="IPR001254">
    <property type="entry name" value="Trypsin_dom"/>
</dbReference>
<gene>
    <name evidence="8" type="ORF">ABMA28_010061</name>
</gene>
<dbReference type="PRINTS" id="PR00722">
    <property type="entry name" value="CHYMOTRYPSIN"/>
</dbReference>
<accession>A0ABD0S9L9</accession>
<dbReference type="CDD" id="cd00190">
    <property type="entry name" value="Tryp_SPc"/>
    <property type="match status" value="1"/>
</dbReference>
<dbReference type="Pfam" id="PF00089">
    <property type="entry name" value="Trypsin"/>
    <property type="match status" value="1"/>
</dbReference>
<comment type="caution">
    <text evidence="8">The sequence shown here is derived from an EMBL/GenBank/DDBJ whole genome shotgun (WGS) entry which is preliminary data.</text>
</comment>
<dbReference type="InterPro" id="IPR009003">
    <property type="entry name" value="Peptidase_S1_PA"/>
</dbReference>
<sequence>MKLIRCIVLISFLSCVYAYETITYNETCPRPDETCMHYEQCPQDIQDLLKMENKPREVLQQLRSAMCGKRILKKLCCKTQQPPPPQPECYTWDGRPGTCVEYSKFNNRSMTTRQQKISICKKRIREGRFICHSNSPVKLSTECEVSAFPSDPSHGCCGIEKVAGSKIIGGVLAAIEQFPWLAVIKYDEDVRNCSGALISHRYVLTAAHCVDYTSPQPYAVVLGEYDKSTKKDCDDRNGCHETEEDEQTIGIEEIIVHKSFDPSSNDGRNDIALIRLNRMATFSDFVQPICLPMDNWDITKRPPASFMLWSSGWGDVNPNYPSPSDVKRKIQLPFVDPMTCVRSVSRLWSLQMCAGGEYKKDSCSGDSGSPLMYDRNGTFEMLGITSHGVTKCGTNGVPAIYTKVFSYLNWIHSNIRP</sequence>
<dbReference type="PROSITE" id="PS00134">
    <property type="entry name" value="TRYPSIN_HIS"/>
    <property type="match status" value="1"/>
</dbReference>
<evidence type="ECO:0000256" key="6">
    <source>
        <dbReference type="SAM" id="SignalP"/>
    </source>
</evidence>
<feature type="domain" description="Peptidase S1" evidence="7">
    <location>
        <begin position="167"/>
        <end position="416"/>
    </location>
</feature>
<dbReference type="Proteomes" id="UP001549921">
    <property type="component" value="Unassembled WGS sequence"/>
</dbReference>
<keyword evidence="1 6" id="KW-0732">Signal</keyword>
<reference evidence="8 9" key="1">
    <citation type="submission" date="2024-06" db="EMBL/GenBank/DDBJ databases">
        <title>A chromosome-level genome assembly of beet webworm, Loxostege sticticalis.</title>
        <authorList>
            <person name="Zhang Y."/>
        </authorList>
    </citation>
    <scope>NUCLEOTIDE SEQUENCE [LARGE SCALE GENOMIC DNA]</scope>
    <source>
        <strain evidence="8">AQ028</strain>
        <tissue evidence="8">Male pupae</tissue>
    </source>
</reference>
<dbReference type="GO" id="GO:0006508">
    <property type="term" value="P:proteolysis"/>
    <property type="evidence" value="ECO:0007669"/>
    <property type="project" value="UniProtKB-KW"/>
</dbReference>
<dbReference type="PROSITE" id="PS50240">
    <property type="entry name" value="TRYPSIN_DOM"/>
    <property type="match status" value="1"/>
</dbReference>
<feature type="chain" id="PRO_5044896584" description="Peptidase S1 domain-containing protein" evidence="6">
    <location>
        <begin position="19"/>
        <end position="417"/>
    </location>
</feature>
<feature type="signal peptide" evidence="6">
    <location>
        <begin position="1"/>
        <end position="18"/>
    </location>
</feature>
<dbReference type="InterPro" id="IPR033116">
    <property type="entry name" value="TRYPSIN_SER"/>
</dbReference>
<dbReference type="InterPro" id="IPR001314">
    <property type="entry name" value="Peptidase_S1A"/>
</dbReference>
<dbReference type="InterPro" id="IPR018114">
    <property type="entry name" value="TRYPSIN_HIS"/>
</dbReference>